<evidence type="ECO:0000256" key="1">
    <source>
        <dbReference type="SAM" id="MobiDB-lite"/>
    </source>
</evidence>
<feature type="chain" id="PRO_5035902313" evidence="2">
    <location>
        <begin position="17"/>
        <end position="326"/>
    </location>
</feature>
<dbReference type="Proteomes" id="UP000653454">
    <property type="component" value="Unassembled WGS sequence"/>
</dbReference>
<dbReference type="EMBL" id="CAJHNJ030000043">
    <property type="protein sequence ID" value="CAG9131039.1"/>
    <property type="molecule type" value="Genomic_DNA"/>
</dbReference>
<name>A0A8S4FWT3_PLUXY</name>
<feature type="compositionally biased region" description="Acidic residues" evidence="1">
    <location>
        <begin position="130"/>
        <end position="140"/>
    </location>
</feature>
<feature type="region of interest" description="Disordered" evidence="1">
    <location>
        <begin position="120"/>
        <end position="226"/>
    </location>
</feature>
<accession>A0A8S4FWT3</accession>
<feature type="compositionally biased region" description="Basic and acidic residues" evidence="1">
    <location>
        <begin position="203"/>
        <end position="226"/>
    </location>
</feature>
<feature type="signal peptide" evidence="2">
    <location>
        <begin position="1"/>
        <end position="16"/>
    </location>
</feature>
<keyword evidence="2" id="KW-0732">Signal</keyword>
<feature type="compositionally biased region" description="Basic and acidic residues" evidence="1">
    <location>
        <begin position="141"/>
        <end position="160"/>
    </location>
</feature>
<organism evidence="3 4">
    <name type="scientific">Plutella xylostella</name>
    <name type="common">Diamondback moth</name>
    <name type="synonym">Plutella maculipennis</name>
    <dbReference type="NCBI Taxonomy" id="51655"/>
    <lineage>
        <taxon>Eukaryota</taxon>
        <taxon>Metazoa</taxon>
        <taxon>Ecdysozoa</taxon>
        <taxon>Arthropoda</taxon>
        <taxon>Hexapoda</taxon>
        <taxon>Insecta</taxon>
        <taxon>Pterygota</taxon>
        <taxon>Neoptera</taxon>
        <taxon>Endopterygota</taxon>
        <taxon>Lepidoptera</taxon>
        <taxon>Glossata</taxon>
        <taxon>Ditrysia</taxon>
        <taxon>Yponomeutoidea</taxon>
        <taxon>Plutellidae</taxon>
        <taxon>Plutella</taxon>
    </lineage>
</organism>
<feature type="compositionally biased region" description="Basic and acidic residues" evidence="1">
    <location>
        <begin position="304"/>
        <end position="313"/>
    </location>
</feature>
<reference evidence="3" key="1">
    <citation type="submission" date="2020-11" db="EMBL/GenBank/DDBJ databases">
        <authorList>
            <person name="Whiteford S."/>
        </authorList>
    </citation>
    <scope>NUCLEOTIDE SEQUENCE</scope>
</reference>
<evidence type="ECO:0000313" key="3">
    <source>
        <dbReference type="EMBL" id="CAG9131039.1"/>
    </source>
</evidence>
<feature type="compositionally biased region" description="Basic residues" evidence="1">
    <location>
        <begin position="240"/>
        <end position="251"/>
    </location>
</feature>
<keyword evidence="4" id="KW-1185">Reference proteome</keyword>
<sequence>MEAAILLFLGVTSTVGHVINPVPRPGYISPQATGYIYRSDNNGPASLIQLGSHYQQPHAFAPPIPIAHQPLVHDNRNLYRAAPQPLPYVAETPIETVEEHDDSDGSEKNDEYLDTGLFGLGHKQKHKEFDDSEDESSDDGEEKKSHFSKGESASHSKESSEGSDDEEEGEESASLDESSKGGKHALKAKAFSAADSGQKKHNSKNEEESGYHKVFHKDEYKKDEDTYDEADKRGNFFKHLFNRGHKKSKGGAKKEDKESDSDDEEDSFSDVGSKSREDYDENSEGRSTEEGHESHYNDEEEFNEKDAAGEKKNYGYVEAEDYDDDD</sequence>
<dbReference type="InterPro" id="IPR031959">
    <property type="entry name" value="DUF4779"/>
</dbReference>
<protein>
    <submittedName>
        <fullName evidence="3">(diamondback moth) hypothetical protein</fullName>
    </submittedName>
</protein>
<feature type="region of interest" description="Disordered" evidence="1">
    <location>
        <begin position="239"/>
        <end position="326"/>
    </location>
</feature>
<feature type="compositionally biased region" description="Acidic residues" evidence="1">
    <location>
        <begin position="258"/>
        <end position="268"/>
    </location>
</feature>
<evidence type="ECO:0000313" key="4">
    <source>
        <dbReference type="Proteomes" id="UP000653454"/>
    </source>
</evidence>
<evidence type="ECO:0000256" key="2">
    <source>
        <dbReference type="SAM" id="SignalP"/>
    </source>
</evidence>
<proteinExistence type="predicted"/>
<dbReference type="AlphaFoldDB" id="A0A8S4FWT3"/>
<feature type="compositionally biased region" description="Acidic residues" evidence="1">
    <location>
        <begin position="161"/>
        <end position="174"/>
    </location>
</feature>
<gene>
    <name evidence="3" type="ORF">PLXY2_LOCUS10126</name>
</gene>
<feature type="compositionally biased region" description="Basic and acidic residues" evidence="1">
    <location>
        <begin position="273"/>
        <end position="297"/>
    </location>
</feature>
<comment type="caution">
    <text evidence="3">The sequence shown here is derived from an EMBL/GenBank/DDBJ whole genome shotgun (WGS) entry which is preliminary data.</text>
</comment>
<dbReference type="Pfam" id="PF16009">
    <property type="entry name" value="DUF4779"/>
    <property type="match status" value="1"/>
</dbReference>